<dbReference type="EMBL" id="GL439972">
    <property type="protein sequence ID" value="EFN66473.1"/>
    <property type="molecule type" value="Genomic_DNA"/>
</dbReference>
<dbReference type="STRING" id="104421.E2AJF2"/>
<protein>
    <submittedName>
        <fullName evidence="7">Luciferin 4-monooxygenase</fullName>
    </submittedName>
</protein>
<dbReference type="OrthoDB" id="10253869at2759"/>
<keyword evidence="7" id="KW-0560">Oxidoreductase</keyword>
<comment type="subcellular location">
    <subcellularLocation>
        <location evidence="1">Peroxisome</location>
    </subcellularLocation>
</comment>
<dbReference type="GO" id="GO:0016405">
    <property type="term" value="F:CoA-ligase activity"/>
    <property type="evidence" value="ECO:0007669"/>
    <property type="project" value="TreeGrafter"/>
</dbReference>
<evidence type="ECO:0000256" key="3">
    <source>
        <dbReference type="ARBA" id="ARBA00022598"/>
    </source>
</evidence>
<dbReference type="OMA" id="TICINNR"/>
<dbReference type="PANTHER" id="PTHR24096">
    <property type="entry name" value="LONG-CHAIN-FATTY-ACID--COA LIGASE"/>
    <property type="match status" value="1"/>
</dbReference>
<dbReference type="GO" id="GO:0004497">
    <property type="term" value="F:monooxygenase activity"/>
    <property type="evidence" value="ECO:0007669"/>
    <property type="project" value="UniProtKB-KW"/>
</dbReference>
<evidence type="ECO:0000256" key="2">
    <source>
        <dbReference type="ARBA" id="ARBA00006432"/>
    </source>
</evidence>
<gene>
    <name evidence="7" type="ORF">EAG_12622</name>
</gene>
<dbReference type="InterPro" id="IPR042099">
    <property type="entry name" value="ANL_N_sf"/>
</dbReference>
<proteinExistence type="inferred from homology"/>
<comment type="similarity">
    <text evidence="2">Belongs to the ATP-dependent AMP-binding enzyme family.</text>
</comment>
<dbReference type="SUPFAM" id="SSF56801">
    <property type="entry name" value="Acetyl-CoA synthetase-like"/>
    <property type="match status" value="1"/>
</dbReference>
<organism evidence="8">
    <name type="scientific">Camponotus floridanus</name>
    <name type="common">Florida carpenter ant</name>
    <dbReference type="NCBI Taxonomy" id="104421"/>
    <lineage>
        <taxon>Eukaryota</taxon>
        <taxon>Metazoa</taxon>
        <taxon>Ecdysozoa</taxon>
        <taxon>Arthropoda</taxon>
        <taxon>Hexapoda</taxon>
        <taxon>Insecta</taxon>
        <taxon>Pterygota</taxon>
        <taxon>Neoptera</taxon>
        <taxon>Endopterygota</taxon>
        <taxon>Hymenoptera</taxon>
        <taxon>Apocrita</taxon>
        <taxon>Aculeata</taxon>
        <taxon>Formicoidea</taxon>
        <taxon>Formicidae</taxon>
        <taxon>Formicinae</taxon>
        <taxon>Camponotus</taxon>
    </lineage>
</organism>
<dbReference type="InParanoid" id="E2AJF2"/>
<dbReference type="InterPro" id="IPR000873">
    <property type="entry name" value="AMP-dep_synth/lig_dom"/>
</dbReference>
<dbReference type="Proteomes" id="UP000000311">
    <property type="component" value="Unassembled WGS sequence"/>
</dbReference>
<keyword evidence="7" id="KW-0503">Monooxygenase</keyword>
<dbReference type="Gene3D" id="3.40.50.12780">
    <property type="entry name" value="N-terminal domain of ligase-like"/>
    <property type="match status" value="1"/>
</dbReference>
<evidence type="ECO:0000259" key="5">
    <source>
        <dbReference type="Pfam" id="PF00501"/>
    </source>
</evidence>
<dbReference type="GO" id="GO:0005777">
    <property type="term" value="C:peroxisome"/>
    <property type="evidence" value="ECO:0007669"/>
    <property type="project" value="UniProtKB-SubCell"/>
</dbReference>
<dbReference type="Pfam" id="PF00501">
    <property type="entry name" value="AMP-binding"/>
    <property type="match status" value="1"/>
</dbReference>
<evidence type="ECO:0000259" key="6">
    <source>
        <dbReference type="Pfam" id="PF13193"/>
    </source>
</evidence>
<feature type="domain" description="AMP-dependent synthetase/ligase" evidence="5">
    <location>
        <begin position="56"/>
        <end position="412"/>
    </location>
</feature>
<evidence type="ECO:0000256" key="1">
    <source>
        <dbReference type="ARBA" id="ARBA00004275"/>
    </source>
</evidence>
<dbReference type="InterPro" id="IPR025110">
    <property type="entry name" value="AMP-bd_C"/>
</dbReference>
<dbReference type="InterPro" id="IPR045851">
    <property type="entry name" value="AMP-bd_C_sf"/>
</dbReference>
<keyword evidence="4" id="KW-0576">Peroxisome</keyword>
<evidence type="ECO:0000313" key="8">
    <source>
        <dbReference type="Proteomes" id="UP000000311"/>
    </source>
</evidence>
<evidence type="ECO:0000313" key="7">
    <source>
        <dbReference type="EMBL" id="EFN66473.1"/>
    </source>
</evidence>
<feature type="domain" description="AMP-binding enzyme C-terminal" evidence="6">
    <location>
        <begin position="471"/>
        <end position="547"/>
    </location>
</feature>
<dbReference type="AlphaFoldDB" id="E2AJF2"/>
<evidence type="ECO:0000256" key="4">
    <source>
        <dbReference type="ARBA" id="ARBA00023140"/>
    </source>
</evidence>
<accession>E2AJF2</accession>
<dbReference type="Pfam" id="PF13193">
    <property type="entry name" value="AMP-binding_C"/>
    <property type="match status" value="1"/>
</dbReference>
<keyword evidence="3" id="KW-0436">Ligase</keyword>
<name>E2AJF2_CAMFO</name>
<dbReference type="Gene3D" id="3.30.300.30">
    <property type="match status" value="1"/>
</dbReference>
<keyword evidence="8" id="KW-1185">Reference proteome</keyword>
<sequence>MSRYHQVEKDATENQVPFKIINNILIGEHSSRKYLNIGDWILITFKTRPTFIGQIDAETGEEVTYEEMRNKSVKLAIWLQKQGIKKNDVITICINNRMRAYMPLLAGIYLNLIVNPWDCKYLEDEVRTLYFLLEHSPDVIFIDSENLTKLQTAFILTRSFDEPILSKIIVMDEPQEGLMSDKKDYDSLDSIINSKFDPSEIEAFKCAQHTERTSAVVMFSSNTSNYPGEAYIPYGLFLSHPNDETPIMKFNDVGLWYEPINWTYSLLLTIRAIISFVTAIKISTFNEENLCQIIEKYKVSWVFLKSSMCNKFDNTNVFKKYDVSSLKQMLFGDTAIIRQIHEGLIKSLPNVYITQVYGISEIGVIAYQRKTSKIGSSGYVNKNIRLMFIDYETRQPVSANTCGEIWCQAPNIIVANPQSKLLQSKYDLQRSNEGWYYTGDVGFFDEDGDIFVIDKVRDLIRYRNLYIYPRKIEQILLRHPDVHEVAVVGVKHDFDRQHAKAFVIREEGTKVTEKELIEFVKNNVDNETYFLHGGVSFLKIMPRLPNGRIDRMRVKYVPRENE</sequence>
<dbReference type="PANTHER" id="PTHR24096:SF149">
    <property type="entry name" value="AMP-BINDING DOMAIN-CONTAINING PROTEIN-RELATED"/>
    <property type="match status" value="1"/>
</dbReference>
<reference evidence="7 8" key="1">
    <citation type="journal article" date="2010" name="Science">
        <title>Genomic comparison of the ants Camponotus floridanus and Harpegnathos saltator.</title>
        <authorList>
            <person name="Bonasio R."/>
            <person name="Zhang G."/>
            <person name="Ye C."/>
            <person name="Mutti N.S."/>
            <person name="Fang X."/>
            <person name="Qin N."/>
            <person name="Donahue G."/>
            <person name="Yang P."/>
            <person name="Li Q."/>
            <person name="Li C."/>
            <person name="Zhang P."/>
            <person name="Huang Z."/>
            <person name="Berger S.L."/>
            <person name="Reinberg D."/>
            <person name="Wang J."/>
            <person name="Liebig J."/>
        </authorList>
    </citation>
    <scope>NUCLEOTIDE SEQUENCE [LARGE SCALE GENOMIC DNA]</scope>
    <source>
        <strain evidence="8">C129</strain>
    </source>
</reference>